<dbReference type="Proteomes" id="UP001144313">
    <property type="component" value="Unassembled WGS sequence"/>
</dbReference>
<dbReference type="EMBL" id="BSDT01000001">
    <property type="protein sequence ID" value="GLI40817.1"/>
    <property type="molecule type" value="Genomic_DNA"/>
</dbReference>
<dbReference type="Pfam" id="PF18451">
    <property type="entry name" value="CdiA_C"/>
    <property type="match status" value="1"/>
</dbReference>
<comment type="caution">
    <text evidence="4">The sequence shown here is derived from an EMBL/GenBank/DDBJ whole genome shotgun (WGS) entry which is preliminary data.</text>
</comment>
<evidence type="ECO:0000313" key="4">
    <source>
        <dbReference type="EMBL" id="GLI40817.1"/>
    </source>
</evidence>
<dbReference type="Gene3D" id="3.40.1350.120">
    <property type="match status" value="1"/>
</dbReference>
<dbReference type="CDD" id="cd13442">
    <property type="entry name" value="CDI_toxin_Bp1026b-like"/>
    <property type="match status" value="1"/>
</dbReference>
<dbReference type="AlphaFoldDB" id="A0A9W6G5Q0"/>
<feature type="signal peptide" evidence="2">
    <location>
        <begin position="1"/>
        <end position="18"/>
    </location>
</feature>
<feature type="compositionally biased region" description="Basic and acidic residues" evidence="1">
    <location>
        <begin position="51"/>
        <end position="62"/>
    </location>
</feature>
<sequence length="222" mass="23589">MRRALKLLLLIGIGLALAGNRPNGPNGTPGNFDKVDIPPKYKGLEGNSTAENHDAIEGKLEDGDPSGNGKGADESSDGDSGVVDPSGTPDPSNRPTGPETELAGTADNRRSLTRENESAVTLAQNGFDVEQNPPGRDNGKNPDYKIEGTYFDCYAPTSGSPGNIMSSINKKVSNDQASHIVLNLDDSSLNPADLRARLERYPISGLEEIKIIKDGQVINFYP</sequence>
<evidence type="ECO:0000313" key="5">
    <source>
        <dbReference type="Proteomes" id="UP001144313"/>
    </source>
</evidence>
<protein>
    <recommendedName>
        <fullName evidence="3">tRNA nuclease CdiA C-terminal domain-containing protein</fullName>
    </recommendedName>
</protein>
<organism evidence="4 5">
    <name type="scientific">Glycomyces algeriensis</name>
    <dbReference type="NCBI Taxonomy" id="256037"/>
    <lineage>
        <taxon>Bacteria</taxon>
        <taxon>Bacillati</taxon>
        <taxon>Actinomycetota</taxon>
        <taxon>Actinomycetes</taxon>
        <taxon>Glycomycetales</taxon>
        <taxon>Glycomycetaceae</taxon>
        <taxon>Glycomyces</taxon>
    </lineage>
</organism>
<gene>
    <name evidence="4" type="ORF">GALLR39Z86_06670</name>
</gene>
<feature type="compositionally biased region" description="Low complexity" evidence="1">
    <location>
        <begin position="17"/>
        <end position="31"/>
    </location>
</feature>
<proteinExistence type="predicted"/>
<accession>A0A9W6G5Q0</accession>
<evidence type="ECO:0000256" key="1">
    <source>
        <dbReference type="SAM" id="MobiDB-lite"/>
    </source>
</evidence>
<dbReference type="InterPro" id="IPR033806">
    <property type="entry name" value="CDI_toxin_Bp1026b-like"/>
</dbReference>
<name>A0A9W6G5Q0_9ACTN</name>
<dbReference type="InterPro" id="IPR040559">
    <property type="entry name" value="CdiA_C"/>
</dbReference>
<feature type="compositionally biased region" description="Basic and acidic residues" evidence="1">
    <location>
        <begin position="33"/>
        <end position="43"/>
    </location>
</feature>
<dbReference type="GO" id="GO:0004549">
    <property type="term" value="F:tRNA-specific ribonuclease activity"/>
    <property type="evidence" value="ECO:0007669"/>
    <property type="project" value="InterPro"/>
</dbReference>
<evidence type="ECO:0000256" key="2">
    <source>
        <dbReference type="SAM" id="SignalP"/>
    </source>
</evidence>
<feature type="compositionally biased region" description="Basic and acidic residues" evidence="1">
    <location>
        <begin position="107"/>
        <end position="117"/>
    </location>
</feature>
<feature type="compositionally biased region" description="Low complexity" evidence="1">
    <location>
        <begin position="78"/>
        <end position="87"/>
    </location>
</feature>
<keyword evidence="5" id="KW-1185">Reference proteome</keyword>
<keyword evidence="2" id="KW-0732">Signal</keyword>
<feature type="domain" description="tRNA nuclease CdiA C-terminal" evidence="3">
    <location>
        <begin position="140"/>
        <end position="217"/>
    </location>
</feature>
<evidence type="ECO:0000259" key="3">
    <source>
        <dbReference type="Pfam" id="PF18451"/>
    </source>
</evidence>
<feature type="region of interest" description="Disordered" evidence="1">
    <location>
        <begin position="17"/>
        <end position="143"/>
    </location>
</feature>
<dbReference type="RefSeq" id="WP_270116948.1">
    <property type="nucleotide sequence ID" value="NZ_BAAAOL010000009.1"/>
</dbReference>
<reference evidence="4" key="1">
    <citation type="submission" date="2022-12" db="EMBL/GenBank/DDBJ databases">
        <title>Reference genome sequencing for broad-spectrum identification of bacterial and archaeal isolates by mass spectrometry.</title>
        <authorList>
            <person name="Sekiguchi Y."/>
            <person name="Tourlousse D.M."/>
        </authorList>
    </citation>
    <scope>NUCLEOTIDE SEQUENCE</scope>
    <source>
        <strain evidence="4">LLR39Z86</strain>
    </source>
</reference>
<feature type="chain" id="PRO_5040801513" description="tRNA nuclease CdiA C-terminal domain-containing protein" evidence="2">
    <location>
        <begin position="19"/>
        <end position="222"/>
    </location>
</feature>